<accession>H2YF43</accession>
<dbReference type="AlphaFoldDB" id="H2YF43"/>
<organism evidence="2 3">
    <name type="scientific">Ciona savignyi</name>
    <name type="common">Pacific transparent sea squirt</name>
    <dbReference type="NCBI Taxonomy" id="51511"/>
    <lineage>
        <taxon>Eukaryota</taxon>
        <taxon>Metazoa</taxon>
        <taxon>Chordata</taxon>
        <taxon>Tunicata</taxon>
        <taxon>Ascidiacea</taxon>
        <taxon>Phlebobranchia</taxon>
        <taxon>Cionidae</taxon>
        <taxon>Ciona</taxon>
    </lineage>
</organism>
<reference evidence="3" key="1">
    <citation type="submission" date="2003-08" db="EMBL/GenBank/DDBJ databases">
        <authorList>
            <person name="Birren B."/>
            <person name="Nusbaum C."/>
            <person name="Abebe A."/>
            <person name="Abouelleil A."/>
            <person name="Adekoya E."/>
            <person name="Ait-zahra M."/>
            <person name="Allen N."/>
            <person name="Allen T."/>
            <person name="An P."/>
            <person name="Anderson M."/>
            <person name="Anderson S."/>
            <person name="Arachchi H."/>
            <person name="Armbruster J."/>
            <person name="Bachantsang P."/>
            <person name="Baldwin J."/>
            <person name="Barry A."/>
            <person name="Bayul T."/>
            <person name="Blitshsteyn B."/>
            <person name="Bloom T."/>
            <person name="Blye J."/>
            <person name="Boguslavskiy L."/>
            <person name="Borowsky M."/>
            <person name="Boukhgalter B."/>
            <person name="Brunache A."/>
            <person name="Butler J."/>
            <person name="Calixte N."/>
            <person name="Calvo S."/>
            <person name="Camarata J."/>
            <person name="Campo K."/>
            <person name="Chang J."/>
            <person name="Cheshatsang Y."/>
            <person name="Citroen M."/>
            <person name="Collymore A."/>
            <person name="Considine T."/>
            <person name="Cook A."/>
            <person name="Cooke P."/>
            <person name="Corum B."/>
            <person name="Cuomo C."/>
            <person name="David R."/>
            <person name="Dawoe T."/>
            <person name="Degray S."/>
            <person name="Dodge S."/>
            <person name="Dooley K."/>
            <person name="Dorje P."/>
            <person name="Dorjee K."/>
            <person name="Dorris L."/>
            <person name="Duffey N."/>
            <person name="Dupes A."/>
            <person name="Elkins T."/>
            <person name="Engels R."/>
            <person name="Erickson J."/>
            <person name="Farina A."/>
            <person name="Faro S."/>
            <person name="Ferreira P."/>
            <person name="Fischer H."/>
            <person name="Fitzgerald M."/>
            <person name="Foley K."/>
            <person name="Gage D."/>
            <person name="Galagan J."/>
            <person name="Gearin G."/>
            <person name="Gnerre S."/>
            <person name="Gnirke A."/>
            <person name="Goyette A."/>
            <person name="Graham J."/>
            <person name="Grandbois E."/>
            <person name="Gyaltsen K."/>
            <person name="Hafez N."/>
            <person name="Hagopian D."/>
            <person name="Hagos B."/>
            <person name="Hall J."/>
            <person name="Hatcher B."/>
            <person name="Heller A."/>
            <person name="Higgins H."/>
            <person name="Honan T."/>
            <person name="Horn A."/>
            <person name="Houde N."/>
            <person name="Hughes L."/>
            <person name="Hulme W."/>
            <person name="Husby E."/>
            <person name="Iliev I."/>
            <person name="Jaffe D."/>
            <person name="Jones C."/>
            <person name="Kamal M."/>
            <person name="Kamat A."/>
            <person name="Kamvysselis M."/>
            <person name="Karlsson E."/>
            <person name="Kells C."/>
            <person name="Kieu A."/>
            <person name="Kisner P."/>
            <person name="Kodira C."/>
            <person name="Kulbokas E."/>
            <person name="Labutti K."/>
            <person name="Lama D."/>
            <person name="Landers T."/>
            <person name="Leger J."/>
            <person name="Levine S."/>
            <person name="Lewis D."/>
            <person name="Lewis T."/>
            <person name="Lindblad-toh K."/>
            <person name="Liu X."/>
            <person name="Lokyitsang T."/>
            <person name="Lokyitsang Y."/>
            <person name="Lucien O."/>
            <person name="Lui A."/>
            <person name="Ma L.J."/>
            <person name="Mabbitt R."/>
            <person name="Macdonald J."/>
            <person name="Maclean C."/>
            <person name="Major J."/>
            <person name="Manning J."/>
            <person name="Marabella R."/>
            <person name="Maru K."/>
            <person name="Matthews C."/>
            <person name="Mauceli E."/>
            <person name="Mccarthy M."/>
            <person name="Mcdonough S."/>
            <person name="Mcghee T."/>
            <person name="Meldrim J."/>
            <person name="Meneus L."/>
            <person name="Mesirov J."/>
            <person name="Mihalev A."/>
            <person name="Mihova T."/>
            <person name="Mikkelsen T."/>
            <person name="Mlenga V."/>
            <person name="Moru K."/>
            <person name="Mozes J."/>
            <person name="Mulrain L."/>
            <person name="Munson G."/>
            <person name="Naylor J."/>
            <person name="Newes C."/>
            <person name="Nguyen C."/>
            <person name="Nguyen N."/>
            <person name="Nguyen T."/>
            <person name="Nicol R."/>
            <person name="Nielsen C."/>
            <person name="Nizzari M."/>
            <person name="Norbu C."/>
            <person name="Norbu N."/>
            <person name="O'donnell P."/>
            <person name="Okoawo O."/>
            <person name="O'leary S."/>
            <person name="Omotosho B."/>
            <person name="O'neill K."/>
            <person name="Osman S."/>
            <person name="Parker S."/>
            <person name="Perrin D."/>
            <person name="Phunkhang P."/>
            <person name="Piqani B."/>
            <person name="Purcell S."/>
            <person name="Rachupka T."/>
            <person name="Ramasamy U."/>
            <person name="Rameau R."/>
            <person name="Ray V."/>
            <person name="Raymond C."/>
            <person name="Retta R."/>
            <person name="Richardson S."/>
            <person name="Rise C."/>
            <person name="Rodriguez J."/>
            <person name="Rogers J."/>
            <person name="Rogov P."/>
            <person name="Rutman M."/>
            <person name="Schupbach R."/>
            <person name="Seaman C."/>
            <person name="Settipalli S."/>
            <person name="Sharpe T."/>
            <person name="Sheridan J."/>
            <person name="Sherpa N."/>
            <person name="Shi J."/>
            <person name="Smirnov S."/>
            <person name="Smith C."/>
            <person name="Sougnez C."/>
            <person name="Spencer B."/>
            <person name="Stalker J."/>
            <person name="Stange-thomann N."/>
            <person name="Stavropoulos S."/>
            <person name="Stetson K."/>
            <person name="Stone C."/>
            <person name="Stone S."/>
            <person name="Stubbs M."/>
            <person name="Talamas J."/>
            <person name="Tchuinga P."/>
            <person name="Tenzing P."/>
            <person name="Tesfaye S."/>
            <person name="Theodore J."/>
            <person name="Thoulutsang Y."/>
            <person name="Topham K."/>
            <person name="Towey S."/>
            <person name="Tsamla T."/>
            <person name="Tsomo N."/>
            <person name="Vallee D."/>
            <person name="Vassiliev H."/>
            <person name="Venkataraman V."/>
            <person name="Vinson J."/>
            <person name="Vo A."/>
            <person name="Wade C."/>
            <person name="Wang S."/>
            <person name="Wangchuk T."/>
            <person name="Wangdi T."/>
            <person name="Whittaker C."/>
            <person name="Wilkinson J."/>
            <person name="Wu Y."/>
            <person name="Wyman D."/>
            <person name="Yadav S."/>
            <person name="Yang S."/>
            <person name="Yang X."/>
            <person name="Yeager S."/>
            <person name="Yee E."/>
            <person name="Young G."/>
            <person name="Zainoun J."/>
            <person name="Zembeck L."/>
            <person name="Zimmer A."/>
            <person name="Zody M."/>
            <person name="Lander E."/>
        </authorList>
    </citation>
    <scope>NUCLEOTIDE SEQUENCE [LARGE SCALE GENOMIC DNA]</scope>
</reference>
<feature type="coiled-coil region" evidence="1">
    <location>
        <begin position="5"/>
        <end position="36"/>
    </location>
</feature>
<keyword evidence="1" id="KW-0175">Coiled coil</keyword>
<proteinExistence type="predicted"/>
<evidence type="ECO:0000313" key="2">
    <source>
        <dbReference type="Ensembl" id="ENSCSAVP00000003941.1"/>
    </source>
</evidence>
<dbReference type="InParanoid" id="H2YF43"/>
<evidence type="ECO:0000256" key="1">
    <source>
        <dbReference type="SAM" id="Coils"/>
    </source>
</evidence>
<dbReference type="PROSITE" id="PS50096">
    <property type="entry name" value="IQ"/>
    <property type="match status" value="1"/>
</dbReference>
<dbReference type="STRING" id="51511.ENSCSAVP00000003941"/>
<dbReference type="eggNOG" id="KOG4807">
    <property type="taxonomic scope" value="Eukaryota"/>
</dbReference>
<reference evidence="2" key="3">
    <citation type="submission" date="2025-09" db="UniProtKB">
        <authorList>
            <consortium name="Ensembl"/>
        </authorList>
    </citation>
    <scope>IDENTIFICATION</scope>
</reference>
<keyword evidence="3" id="KW-1185">Reference proteome</keyword>
<feature type="coiled-coil region" evidence="1">
    <location>
        <begin position="602"/>
        <end position="636"/>
    </location>
</feature>
<feature type="coiled-coil region" evidence="1">
    <location>
        <begin position="515"/>
        <end position="575"/>
    </location>
</feature>
<protein>
    <submittedName>
        <fullName evidence="2">Uncharacterized protein</fullName>
    </submittedName>
</protein>
<dbReference type="HOGENOM" id="CLU_419545_0_0_1"/>
<reference evidence="2" key="2">
    <citation type="submission" date="2025-08" db="UniProtKB">
        <authorList>
            <consortium name="Ensembl"/>
        </authorList>
    </citation>
    <scope>IDENTIFICATION</scope>
</reference>
<dbReference type="Ensembl" id="ENSCSAVT00000004000.1">
    <property type="protein sequence ID" value="ENSCSAVP00000003941.1"/>
    <property type="gene ID" value="ENSCSAVG00000002336.1"/>
</dbReference>
<name>H2YF43_CIOSA</name>
<sequence>MADQLGDMEAKENEANEEINKKLMELRAKQESAAKDHDVGITEMRTAVEESEEKMLATRNCLRELHKRASLLDRGDPNIAVMVESMLREILKLAAGDVSWLSPSLSENRRVTDAESRQQHQRTMSRLRQLTEKLKNSDGRLVSPSASPVSIHRPRDFPSPLSGDITEDVAVKLFAKQISTQALLLAEMAATLRRSQSSPTLVSVGRAQLNRNHNNRQASPSPQLTSAEFSDLRQSNAGGLLQHVDTLAQKLTLEGMLMREISRLRESWSSMRGRGPKVGSGAVGQSEFSNAIVAHAHISYVLQVYNERISRLSLEARQARHRADSFLKKLRELVHACKTQDLEAVSNLAVQVDTDTIAPPYSDVPMWEQQVDYGTLHGAQSAPMPVTSEAMYMGQEASFFQHLAEDIQCMSSDVQSLTKLGAQLIMADGSLQKYLQPNEIGEHASTVAREAIVQAEIIYISNRLRHDYDEELRKAKGAVSDQSKHYEALLSKVKSSEETSASKLRQLTEDHNTKVGRLMEDLAKVENARAQLSKDTEQTLTRLKRKHEQELASCNSRHEQESSVLRKELSSLKSQFDTKTKEYMGDVTELTQRLQQIQVQNRIEGEESREDYQRRLEKVEEECERAVNELKAKHQKELVEWDDRYSTTVKEHDE</sequence>
<evidence type="ECO:0000313" key="3">
    <source>
        <dbReference type="Proteomes" id="UP000007875"/>
    </source>
</evidence>
<dbReference type="Proteomes" id="UP000007875">
    <property type="component" value="Unassembled WGS sequence"/>
</dbReference>